<dbReference type="Pfam" id="PF02731">
    <property type="entry name" value="SKIP_SNW"/>
    <property type="match status" value="1"/>
</dbReference>
<evidence type="ECO:0000256" key="1">
    <source>
        <dbReference type="ARBA" id="ARBA00010197"/>
    </source>
</evidence>
<organism evidence="5 6">
    <name type="scientific">Wuchereria bancrofti</name>
    <dbReference type="NCBI Taxonomy" id="6293"/>
    <lineage>
        <taxon>Eukaryota</taxon>
        <taxon>Metazoa</taxon>
        <taxon>Ecdysozoa</taxon>
        <taxon>Nematoda</taxon>
        <taxon>Chromadorea</taxon>
        <taxon>Rhabditida</taxon>
        <taxon>Spirurina</taxon>
        <taxon>Spiruromorpha</taxon>
        <taxon>Filarioidea</taxon>
        <taxon>Onchocercidae</taxon>
        <taxon>Wuchereria</taxon>
    </lineage>
</organism>
<dbReference type="EMBL" id="ADBV01012467">
    <property type="protein sequence ID" value="EJW74313.1"/>
    <property type="molecule type" value="Genomic_DNA"/>
</dbReference>
<feature type="region of interest" description="Disordered" evidence="3">
    <location>
        <begin position="95"/>
        <end position="116"/>
    </location>
</feature>
<dbReference type="GO" id="GO:0000398">
    <property type="term" value="P:mRNA splicing, via spliceosome"/>
    <property type="evidence" value="ECO:0007669"/>
    <property type="project" value="InterPro"/>
</dbReference>
<name>J9DX71_WUCBA</name>
<proteinExistence type="inferred from homology"/>
<evidence type="ECO:0000313" key="6">
    <source>
        <dbReference type="Proteomes" id="UP000004810"/>
    </source>
</evidence>
<dbReference type="GO" id="GO:0005681">
    <property type="term" value="C:spliceosomal complex"/>
    <property type="evidence" value="ECO:0007669"/>
    <property type="project" value="InterPro"/>
</dbReference>
<comment type="caution">
    <text evidence="5">The sequence shown here is derived from an EMBL/GenBank/DDBJ whole genome shotgun (WGS) entry which is preliminary data.</text>
</comment>
<dbReference type="Proteomes" id="UP000004810">
    <property type="component" value="Unassembled WGS sequence"/>
</dbReference>
<feature type="region of interest" description="Disordered" evidence="3">
    <location>
        <begin position="215"/>
        <end position="235"/>
    </location>
</feature>
<keyword evidence="2" id="KW-0175">Coiled coil</keyword>
<accession>J9DX71</accession>
<dbReference type="AlphaFoldDB" id="J9DX71"/>
<dbReference type="InterPro" id="IPR004015">
    <property type="entry name" value="SKI-int_prot_SKIP_SNW-dom"/>
</dbReference>
<comment type="similarity">
    <text evidence="1">Belongs to the SNW family.</text>
</comment>
<evidence type="ECO:0000313" key="5">
    <source>
        <dbReference type="EMBL" id="EJW74313.1"/>
    </source>
</evidence>
<evidence type="ECO:0000259" key="4">
    <source>
        <dbReference type="Pfam" id="PF02731"/>
    </source>
</evidence>
<dbReference type="PANTHER" id="PTHR12096">
    <property type="entry name" value="NUCLEAR PROTEIN SKIP-RELATED"/>
    <property type="match status" value="1"/>
</dbReference>
<protein>
    <submittedName>
        <fullName evidence="5">SNW domain-containing protein 1</fullName>
    </submittedName>
</protein>
<feature type="coiled-coil region" evidence="2">
    <location>
        <begin position="182"/>
        <end position="211"/>
    </location>
</feature>
<evidence type="ECO:0000256" key="2">
    <source>
        <dbReference type="SAM" id="Coils"/>
    </source>
</evidence>
<gene>
    <name evidence="5" type="ORF">WUBG_14778</name>
</gene>
<dbReference type="InterPro" id="IPR017862">
    <property type="entry name" value="SKI-int_prot_SKIP"/>
</dbReference>
<feature type="compositionally biased region" description="Basic and acidic residues" evidence="3">
    <location>
        <begin position="215"/>
        <end position="234"/>
    </location>
</feature>
<evidence type="ECO:0000256" key="3">
    <source>
        <dbReference type="SAM" id="MobiDB-lite"/>
    </source>
</evidence>
<reference evidence="6" key="1">
    <citation type="submission" date="2012-08" db="EMBL/GenBank/DDBJ databases">
        <title>The Genome Sequence of Wuchereria bancrofti.</title>
        <authorList>
            <person name="Nutman T.B."/>
            <person name="Fink D.L."/>
            <person name="Russ C."/>
            <person name="Young S."/>
            <person name="Zeng Q."/>
            <person name="Koehrsen M."/>
            <person name="Alvarado L."/>
            <person name="Berlin A."/>
            <person name="Chapman S.B."/>
            <person name="Chen Z."/>
            <person name="Freedman E."/>
            <person name="Gellesch M."/>
            <person name="Goldberg J."/>
            <person name="Griggs A."/>
            <person name="Gujja S."/>
            <person name="Heilman E.R."/>
            <person name="Heiman D."/>
            <person name="Hepburn T."/>
            <person name="Howarth C."/>
            <person name="Jen D."/>
            <person name="Larson L."/>
            <person name="Lewis B."/>
            <person name="Mehta T."/>
            <person name="Park D."/>
            <person name="Pearson M."/>
            <person name="Roberts A."/>
            <person name="Saif S."/>
            <person name="Shea T."/>
            <person name="Shenoy N."/>
            <person name="Sisk P."/>
            <person name="Stolte C."/>
            <person name="Sykes S."/>
            <person name="Walk T."/>
            <person name="White J."/>
            <person name="Yandava C."/>
            <person name="Haas B."/>
            <person name="Henn M.R."/>
            <person name="Nusbaum C."/>
            <person name="Birren B."/>
        </authorList>
    </citation>
    <scope>NUCLEOTIDE SEQUENCE [LARGE SCALE GENOMIC DNA]</scope>
    <source>
        <strain evidence="6">NA</strain>
    </source>
</reference>
<feature type="domain" description="SKI-interacting protein SKIP SNW" evidence="4">
    <location>
        <begin position="56"/>
        <end position="213"/>
    </location>
</feature>
<sequence>MKPKMLEEEDESFQKPDEETIAQQTEATLKVSNIQYFLQVASALPVRHAQKPDPVQYIRYTPSQQGGGHNSGAQQRIIRMVEVQQDPMEPPKFKINQKIPRAPPSPPAPVMHSPPRKTTVKEQADWKIPPCISNWKNPKGFTIALDKRLAADGRGLQQVHINENFAKLAESLYLADRTAREAVETRAQMERRVAQNKKAEQEEKMRAMAAKARLADMKPKMLEEEDESFQKPDEETIAQQTEATRLALEKITSTKA</sequence>